<dbReference type="EMBL" id="KK103982">
    <property type="protein sequence ID" value="KIY94623.1"/>
    <property type="molecule type" value="Genomic_DNA"/>
</dbReference>
<feature type="compositionally biased region" description="Gly residues" evidence="1">
    <location>
        <begin position="180"/>
        <end position="191"/>
    </location>
</feature>
<reference evidence="2 3" key="1">
    <citation type="journal article" date="2013" name="BMC Genomics">
        <title>Reconstruction of the lipid metabolism for the microalga Monoraphidium neglectum from its genome sequence reveals characteristics suitable for biofuel production.</title>
        <authorList>
            <person name="Bogen C."/>
            <person name="Al-Dilaimi A."/>
            <person name="Albersmeier A."/>
            <person name="Wichmann J."/>
            <person name="Grundmann M."/>
            <person name="Rupp O."/>
            <person name="Lauersen K.J."/>
            <person name="Blifernez-Klassen O."/>
            <person name="Kalinowski J."/>
            <person name="Goesmann A."/>
            <person name="Mussgnug J.H."/>
            <person name="Kruse O."/>
        </authorList>
    </citation>
    <scope>NUCLEOTIDE SEQUENCE [LARGE SCALE GENOMIC DNA]</scope>
    <source>
        <strain evidence="2 3">SAG 48.87</strain>
    </source>
</reference>
<accession>A0A0D2KFG4</accession>
<evidence type="ECO:0000256" key="1">
    <source>
        <dbReference type="SAM" id="MobiDB-lite"/>
    </source>
</evidence>
<feature type="compositionally biased region" description="Gly residues" evidence="1">
    <location>
        <begin position="27"/>
        <end position="37"/>
    </location>
</feature>
<organism evidence="2 3">
    <name type="scientific">Monoraphidium neglectum</name>
    <dbReference type="NCBI Taxonomy" id="145388"/>
    <lineage>
        <taxon>Eukaryota</taxon>
        <taxon>Viridiplantae</taxon>
        <taxon>Chlorophyta</taxon>
        <taxon>core chlorophytes</taxon>
        <taxon>Chlorophyceae</taxon>
        <taxon>CS clade</taxon>
        <taxon>Sphaeropleales</taxon>
        <taxon>Selenastraceae</taxon>
        <taxon>Monoraphidium</taxon>
    </lineage>
</organism>
<dbReference type="GeneID" id="25730793"/>
<dbReference type="Proteomes" id="UP000054498">
    <property type="component" value="Unassembled WGS sequence"/>
</dbReference>
<keyword evidence="3" id="KW-1185">Reference proteome</keyword>
<feature type="compositionally biased region" description="Low complexity" evidence="1">
    <location>
        <begin position="155"/>
        <end position="173"/>
    </location>
</feature>
<dbReference type="AlphaFoldDB" id="A0A0D2KFG4"/>
<feature type="region of interest" description="Disordered" evidence="1">
    <location>
        <begin position="134"/>
        <end position="191"/>
    </location>
</feature>
<dbReference type="RefSeq" id="XP_013893643.1">
    <property type="nucleotide sequence ID" value="XM_014038189.1"/>
</dbReference>
<evidence type="ECO:0000313" key="3">
    <source>
        <dbReference type="Proteomes" id="UP000054498"/>
    </source>
</evidence>
<feature type="compositionally biased region" description="Low complexity" evidence="1">
    <location>
        <begin position="85"/>
        <end position="111"/>
    </location>
</feature>
<evidence type="ECO:0000313" key="2">
    <source>
        <dbReference type="EMBL" id="KIY94623.1"/>
    </source>
</evidence>
<sequence>MASALRAEDRAIEAVKAEEGAALGPGAYDGSGGGLGGVASPPLLLPSDPSPHGGAGGLFVQQVFGQYGGGAPDAHAPRPADLDPQHAAALALQQHQQQEQQQEQQQQQQLQQSLYDASAAALLAAAPVGIPQFGVTLPMQSSSGPGGAGDDELMGEAAGSDSGGAASSGGAPAYARDQQPGGGRPGAKGKK</sequence>
<dbReference type="KEGG" id="mng:MNEG_13340"/>
<name>A0A0D2KFG4_9CHLO</name>
<feature type="region of interest" description="Disordered" evidence="1">
    <location>
        <begin position="16"/>
        <end position="111"/>
    </location>
</feature>
<feature type="compositionally biased region" description="Basic and acidic residues" evidence="1">
    <location>
        <begin position="75"/>
        <end position="84"/>
    </location>
</feature>
<feature type="compositionally biased region" description="Low complexity" evidence="1">
    <location>
        <begin position="38"/>
        <end position="51"/>
    </location>
</feature>
<protein>
    <submittedName>
        <fullName evidence="2">Uncharacterized protein</fullName>
    </submittedName>
</protein>
<gene>
    <name evidence="2" type="ORF">MNEG_13340</name>
</gene>
<proteinExistence type="predicted"/>